<dbReference type="AlphaFoldDB" id="A0A9J6GIV8"/>
<evidence type="ECO:0000313" key="1">
    <source>
        <dbReference type="EMBL" id="KAH9375211.1"/>
    </source>
</evidence>
<comment type="caution">
    <text evidence="1">The sequence shown here is derived from an EMBL/GenBank/DDBJ whole genome shotgun (WGS) entry which is preliminary data.</text>
</comment>
<protein>
    <submittedName>
        <fullName evidence="1">Uncharacterized protein</fullName>
    </submittedName>
</protein>
<keyword evidence="2" id="KW-1185">Reference proteome</keyword>
<gene>
    <name evidence="1" type="ORF">HPB48_012889</name>
</gene>
<dbReference type="Proteomes" id="UP000821853">
    <property type="component" value="Chromosome 5"/>
</dbReference>
<proteinExistence type="predicted"/>
<accession>A0A9J6GIV8</accession>
<sequence>MERSCYIFVFILQVGQKYNYKCYRNDNRFLLPLPDSECFCDALGGTVHYLKLLLLLSGDIEVNPGPDDESKAERMLADLLAGQARVSQEINALTQKLLHSMNA</sequence>
<reference evidence="1 2" key="1">
    <citation type="journal article" date="2020" name="Cell">
        <title>Large-Scale Comparative Analyses of Tick Genomes Elucidate Their Genetic Diversity and Vector Capacities.</title>
        <authorList>
            <consortium name="Tick Genome and Microbiome Consortium (TIGMIC)"/>
            <person name="Jia N."/>
            <person name="Wang J."/>
            <person name="Shi W."/>
            <person name="Du L."/>
            <person name="Sun Y."/>
            <person name="Zhan W."/>
            <person name="Jiang J.F."/>
            <person name="Wang Q."/>
            <person name="Zhang B."/>
            <person name="Ji P."/>
            <person name="Bell-Sakyi L."/>
            <person name="Cui X.M."/>
            <person name="Yuan T.T."/>
            <person name="Jiang B.G."/>
            <person name="Yang W.F."/>
            <person name="Lam T.T."/>
            <person name="Chang Q.C."/>
            <person name="Ding S.J."/>
            <person name="Wang X.J."/>
            <person name="Zhu J.G."/>
            <person name="Ruan X.D."/>
            <person name="Zhao L."/>
            <person name="Wei J.T."/>
            <person name="Ye R.Z."/>
            <person name="Que T.C."/>
            <person name="Du C.H."/>
            <person name="Zhou Y.H."/>
            <person name="Cheng J.X."/>
            <person name="Dai P.F."/>
            <person name="Guo W.B."/>
            <person name="Han X.H."/>
            <person name="Huang E.J."/>
            <person name="Li L.F."/>
            <person name="Wei W."/>
            <person name="Gao Y.C."/>
            <person name="Liu J.Z."/>
            <person name="Shao H.Z."/>
            <person name="Wang X."/>
            <person name="Wang C.C."/>
            <person name="Yang T.C."/>
            <person name="Huo Q.B."/>
            <person name="Li W."/>
            <person name="Chen H.Y."/>
            <person name="Chen S.E."/>
            <person name="Zhou L.G."/>
            <person name="Ni X.B."/>
            <person name="Tian J.H."/>
            <person name="Sheng Y."/>
            <person name="Liu T."/>
            <person name="Pan Y.S."/>
            <person name="Xia L.Y."/>
            <person name="Li J."/>
            <person name="Zhao F."/>
            <person name="Cao W.C."/>
        </authorList>
    </citation>
    <scope>NUCLEOTIDE SEQUENCE [LARGE SCALE GENOMIC DNA]</scope>
    <source>
        <strain evidence="1">HaeL-2018</strain>
    </source>
</reference>
<dbReference type="EMBL" id="JABSTR010000007">
    <property type="protein sequence ID" value="KAH9375211.1"/>
    <property type="molecule type" value="Genomic_DNA"/>
</dbReference>
<dbReference type="OrthoDB" id="6533947at2759"/>
<name>A0A9J6GIV8_HAELO</name>
<evidence type="ECO:0000313" key="2">
    <source>
        <dbReference type="Proteomes" id="UP000821853"/>
    </source>
</evidence>
<dbReference type="VEuPathDB" id="VectorBase:HLOH_046073"/>
<organism evidence="1 2">
    <name type="scientific">Haemaphysalis longicornis</name>
    <name type="common">Bush tick</name>
    <dbReference type="NCBI Taxonomy" id="44386"/>
    <lineage>
        <taxon>Eukaryota</taxon>
        <taxon>Metazoa</taxon>
        <taxon>Ecdysozoa</taxon>
        <taxon>Arthropoda</taxon>
        <taxon>Chelicerata</taxon>
        <taxon>Arachnida</taxon>
        <taxon>Acari</taxon>
        <taxon>Parasitiformes</taxon>
        <taxon>Ixodida</taxon>
        <taxon>Ixodoidea</taxon>
        <taxon>Ixodidae</taxon>
        <taxon>Haemaphysalinae</taxon>
        <taxon>Haemaphysalis</taxon>
    </lineage>
</organism>